<dbReference type="InterPro" id="IPR005674">
    <property type="entry name" value="CocE/Ser_esterase"/>
</dbReference>
<dbReference type="SUPFAM" id="SSF53474">
    <property type="entry name" value="alpha/beta-Hydrolases"/>
    <property type="match status" value="1"/>
</dbReference>
<feature type="transmembrane region" description="Helical" evidence="3">
    <location>
        <begin position="134"/>
        <end position="153"/>
    </location>
</feature>
<dbReference type="AlphaFoldDB" id="A0A086KL80"/>
<dbReference type="EMBL" id="AHZU02000376">
    <property type="protein sequence ID" value="KFG45148.1"/>
    <property type="molecule type" value="Genomic_DNA"/>
</dbReference>
<dbReference type="GO" id="GO:0008239">
    <property type="term" value="F:dipeptidyl-peptidase activity"/>
    <property type="evidence" value="ECO:0007669"/>
    <property type="project" value="InterPro"/>
</dbReference>
<dbReference type="Pfam" id="PF02129">
    <property type="entry name" value="Peptidase_S15"/>
    <property type="match status" value="1"/>
</dbReference>
<proteinExistence type="predicted"/>
<evidence type="ECO:0000256" key="1">
    <source>
        <dbReference type="ARBA" id="ARBA00022801"/>
    </source>
</evidence>
<comment type="caution">
    <text evidence="5">The sequence shown here is derived from an EMBL/GenBank/DDBJ whole genome shotgun (WGS) entry which is preliminary data.</text>
</comment>
<evidence type="ECO:0000259" key="4">
    <source>
        <dbReference type="SMART" id="SM00939"/>
    </source>
</evidence>
<keyword evidence="3" id="KW-1133">Transmembrane helix</keyword>
<accession>A0A086KL80</accession>
<gene>
    <name evidence="5" type="ORF">TGDOM2_227370</name>
</gene>
<feature type="compositionally biased region" description="Low complexity" evidence="2">
    <location>
        <begin position="787"/>
        <end position="809"/>
    </location>
</feature>
<organism evidence="5 6">
    <name type="scientific">Toxoplasma gondii GAB2-2007-GAL-DOM2</name>
    <dbReference type="NCBI Taxonomy" id="1130820"/>
    <lineage>
        <taxon>Eukaryota</taxon>
        <taxon>Sar</taxon>
        <taxon>Alveolata</taxon>
        <taxon>Apicomplexa</taxon>
        <taxon>Conoidasida</taxon>
        <taxon>Coccidia</taxon>
        <taxon>Eucoccidiorida</taxon>
        <taxon>Eimeriorina</taxon>
        <taxon>Sarcocystidae</taxon>
        <taxon>Toxoplasma</taxon>
    </lineage>
</organism>
<dbReference type="InterPro" id="IPR000383">
    <property type="entry name" value="Xaa-Pro-like_dom"/>
</dbReference>
<evidence type="ECO:0000313" key="6">
    <source>
        <dbReference type="Proteomes" id="UP000028837"/>
    </source>
</evidence>
<dbReference type="SMART" id="SM00939">
    <property type="entry name" value="PepX_C"/>
    <property type="match status" value="1"/>
</dbReference>
<dbReference type="SMR" id="A0A086KL80"/>
<feature type="transmembrane region" description="Helical" evidence="3">
    <location>
        <begin position="102"/>
        <end position="122"/>
    </location>
</feature>
<dbReference type="Gene3D" id="2.60.120.260">
    <property type="entry name" value="Galactose-binding domain-like"/>
    <property type="match status" value="1"/>
</dbReference>
<keyword evidence="1 5" id="KW-0378">Hydrolase</keyword>
<feature type="region of interest" description="Disordered" evidence="2">
    <location>
        <begin position="736"/>
        <end position="825"/>
    </location>
</feature>
<dbReference type="OrthoDB" id="416441at2759"/>
<evidence type="ECO:0000313" key="5">
    <source>
        <dbReference type="EMBL" id="KFG45148.1"/>
    </source>
</evidence>
<dbReference type="InterPro" id="IPR029058">
    <property type="entry name" value="AB_hydrolase_fold"/>
</dbReference>
<protein>
    <submittedName>
        <fullName evidence="5">Hydrolase CocE/NonD family protein</fullName>
    </submittedName>
</protein>
<dbReference type="Pfam" id="PF08530">
    <property type="entry name" value="PepX_C"/>
    <property type="match status" value="1"/>
</dbReference>
<name>A0A086KL80_TOXGO</name>
<dbReference type="NCBIfam" id="TIGR00976">
    <property type="entry name" value="CocE_NonD"/>
    <property type="match status" value="1"/>
</dbReference>
<feature type="region of interest" description="Disordered" evidence="2">
    <location>
        <begin position="909"/>
        <end position="941"/>
    </location>
</feature>
<dbReference type="Gene3D" id="3.40.50.1820">
    <property type="entry name" value="alpha/beta hydrolase"/>
    <property type="match status" value="2"/>
</dbReference>
<dbReference type="VEuPathDB" id="ToxoDB:TGDOM2_227370"/>
<reference evidence="5 6" key="1">
    <citation type="submission" date="2014-02" db="EMBL/GenBank/DDBJ databases">
        <authorList>
            <person name="Sibley D."/>
            <person name="Venepally P."/>
            <person name="Karamycheva S."/>
            <person name="Hadjithomas M."/>
            <person name="Khan A."/>
            <person name="Brunk B."/>
            <person name="Roos D."/>
            <person name="Caler E."/>
            <person name="Lorenzi H."/>
        </authorList>
    </citation>
    <scope>NUCLEOTIDE SEQUENCE [LARGE SCALE GENOMIC DNA]</scope>
    <source>
        <strain evidence="5 6">GAB2-2007-GAL-DOM2</strain>
    </source>
</reference>
<evidence type="ECO:0000256" key="3">
    <source>
        <dbReference type="SAM" id="Phobius"/>
    </source>
</evidence>
<feature type="compositionally biased region" description="Basic residues" evidence="2">
    <location>
        <begin position="754"/>
        <end position="769"/>
    </location>
</feature>
<dbReference type="InterPro" id="IPR008979">
    <property type="entry name" value="Galactose-bd-like_sf"/>
</dbReference>
<keyword evidence="3" id="KW-0812">Transmembrane</keyword>
<sequence>MRFVSRILAVACCLSLFITVTAFLWGGWPAKAVGFPDIYLGALTKKGSFTGPENLRSVLRSTTAEATLKRIKAFRQESMVSPSMNSRSLLEKWSLDASKGLLYYRMVVFFVLGFLLDAWGAWTKVRLIRQFLKLRDLIIPGLIFTVATSYAAIHLQGFPSCNAKDRHWVDFRAEELAGNVNTSTHDKINTPPLLYSVYIPMRDGVELAADVYLPKPYYETAEQLAAGHHRIELLEAALRKTKKRLETLQFQESHSGDKGEAPLFSDRIVGREPKKTIFKRYQEIRNLIHFQTHVEKRIKDEQEEYNTVLASVKKLPTYLDITRYNRRTQVYWPLSMLRMWKNPRGATVNLWSFPAQQAFTANGYAVVVVDSRGTGASFGERYVDLSEVEIQDFSEIVAWVKAQWFSNGKVGGGGISYDGMTGLSTAAAGGVDAVLSLFTPMHVFGDLLVPGGFVCSSFLKDYAGMTYGFERAGTPLAHMLNNPWKYPLHVLLGFSVAFGPGSGVFGREGDLARAIMGHKKNWDMGHTVQMVEYYDDVVTLHNNETASAAEFGIHEAVMRKLAERNVSVYAVGGYCDSASVRGASRLYEYMKRNAPESRSKLLLGSWSHGGRRSCSPYAGSFPCFEADQYLDAVRFFDCHLKGQCWGNINDEPSVHYWQVGSEEWRTSEYYPPARHMRYVDFHLSNEKFVNLNNLECKRTTPEPSVLVLGQSVNVCVSPHLSSLSIGGDGALKCPLPTSPFTVRVPERRDVGSKNRPKRNTHKDCKKRKEHSSVPSGNANPPRGPRTSSSSASSSPTLSASSAPSPSSSSHRFPDDTRAAMGGASSPFSLPVLLPVTFDLRLSTFEHRLHDIVQSITLYGHQLQTHVELLLRQAREHPFPPDNEQTSEEHQPLTISNIIGVALAAVEDGWGETDGTTPQGSALRSPAAPGQPSGLQKRSSLDKKPIVGRLKDSFAILEADPDAYSMRLDAQRTVEATRSPEAYVRPSLAREIPMSVDDEPHTLSMRKPRLTLAKRLLLKKFPSKLSPRLHYDVEYFSTTGVFSRWVIAQHPFRQAVHYGNRLFARRTRPDFPINLSPLPGAEGESFHPSPFYLDSVHARLLSWTSGVLVEEVDVVGSAWIHLQMFVKSCTDIAVFVYLEAVDVNGGYSHYVTEGKIVVSHRPVTVKEESPIGSPDTVFRPFTKSSRIPLNSSGELIEFTMPLEPVSWTFKKGQAIRLSLGGSDVDNFQPAVQNRMILPRQWTVVTANAKLRLPVHQHAEAN</sequence>
<dbReference type="SUPFAM" id="SSF49785">
    <property type="entry name" value="Galactose-binding domain-like"/>
    <property type="match status" value="1"/>
</dbReference>
<keyword evidence="3" id="KW-0472">Membrane</keyword>
<evidence type="ECO:0000256" key="2">
    <source>
        <dbReference type="SAM" id="MobiDB-lite"/>
    </source>
</evidence>
<dbReference type="InterPro" id="IPR013736">
    <property type="entry name" value="Xaa-Pro_dipept_C"/>
</dbReference>
<feature type="domain" description="Xaa-Pro dipeptidyl-peptidase C-terminal" evidence="4">
    <location>
        <begin position="1041"/>
        <end position="1252"/>
    </location>
</feature>
<dbReference type="Proteomes" id="UP000028837">
    <property type="component" value="Unassembled WGS sequence"/>
</dbReference>